<keyword evidence="8" id="KW-1185">Reference proteome</keyword>
<evidence type="ECO:0000256" key="6">
    <source>
        <dbReference type="SAM" id="SignalP"/>
    </source>
</evidence>
<feature type="transmembrane region" description="Helical" evidence="5">
    <location>
        <begin position="279"/>
        <end position="301"/>
    </location>
</feature>
<accession>A0A8J2HE49</accession>
<dbReference type="PANTHER" id="PTHR23291">
    <property type="entry name" value="BAX INHIBITOR-RELATED"/>
    <property type="match status" value="1"/>
</dbReference>
<dbReference type="EMBL" id="CAJNRD030001121">
    <property type="protein sequence ID" value="CAG5095994.1"/>
    <property type="molecule type" value="Genomic_DNA"/>
</dbReference>
<feature type="signal peptide" evidence="6">
    <location>
        <begin position="1"/>
        <end position="17"/>
    </location>
</feature>
<dbReference type="InterPro" id="IPR006214">
    <property type="entry name" value="Bax_inhibitor_1-related"/>
</dbReference>
<feature type="transmembrane region" description="Helical" evidence="5">
    <location>
        <begin position="256"/>
        <end position="273"/>
    </location>
</feature>
<dbReference type="Pfam" id="PF01027">
    <property type="entry name" value="Bax1-I"/>
    <property type="match status" value="1"/>
</dbReference>
<feature type="transmembrane region" description="Helical" evidence="5">
    <location>
        <begin position="136"/>
        <end position="154"/>
    </location>
</feature>
<dbReference type="AlphaFoldDB" id="A0A8J2HE49"/>
<dbReference type="Proteomes" id="UP000786811">
    <property type="component" value="Unassembled WGS sequence"/>
</dbReference>
<feature type="transmembrane region" description="Helical" evidence="5">
    <location>
        <begin position="166"/>
        <end position="185"/>
    </location>
</feature>
<protein>
    <submittedName>
        <fullName evidence="7">Similar to GHITM: Growth hormone-inducible transmembrane protein (Homo sapiens)</fullName>
    </submittedName>
</protein>
<evidence type="ECO:0000313" key="7">
    <source>
        <dbReference type="EMBL" id="CAG5095994.1"/>
    </source>
</evidence>
<proteinExistence type="predicted"/>
<evidence type="ECO:0000256" key="5">
    <source>
        <dbReference type="SAM" id="Phobius"/>
    </source>
</evidence>
<gene>
    <name evidence="7" type="ORF">HICCMSTLAB_LOCUS7987</name>
</gene>
<dbReference type="OrthoDB" id="6285520at2759"/>
<evidence type="ECO:0000256" key="4">
    <source>
        <dbReference type="ARBA" id="ARBA00023136"/>
    </source>
</evidence>
<keyword evidence="4 5" id="KW-0472">Membrane</keyword>
<comment type="caution">
    <text evidence="7">The sequence shown here is derived from an EMBL/GenBank/DDBJ whole genome shotgun (WGS) entry which is preliminary data.</text>
</comment>
<evidence type="ECO:0000313" key="8">
    <source>
        <dbReference type="Proteomes" id="UP000786811"/>
    </source>
</evidence>
<evidence type="ECO:0000256" key="3">
    <source>
        <dbReference type="ARBA" id="ARBA00022989"/>
    </source>
</evidence>
<feature type="chain" id="PRO_5035253476" evidence="6">
    <location>
        <begin position="18"/>
        <end position="362"/>
    </location>
</feature>
<comment type="subcellular location">
    <subcellularLocation>
        <location evidence="1">Membrane</location>
        <topology evidence="1">Multi-pass membrane protein</topology>
    </subcellularLocation>
</comment>
<sequence>MLIVLFLFFCLEFELKSITMLLARVCRATVSPQVISLLKTPVVPKAPRIQGSRLFASDGKAFYTRSARKRATIIEDAVAPAGETATNIGKGFVAGSAVIGIGALCYYGAGLADRTGAIDHARFWPEYVKDRIRSTYMYFGGSIAISAASAALCLRSPVIMGIMSRGGFLAFAGTLAAMIGAGLLVRSIPYQEGFGAKQAAWMLHSGVIGAVLAPLSLVGGPVLIRAACYTAGIVAGLSAVAACAPSDEFLKIGGPLGIGLGVVFASSIGSMFLPPTTVIGSGLHGIVIYGGLVLFSGFLLYDTQKIIKRAETHPVTYQNYGYQTNAVLPFDPVNNAISIYLDTVNIFIRMVYIFSGNGGKRK</sequence>
<dbReference type="PANTHER" id="PTHR23291:SF112">
    <property type="entry name" value="GROWTH HORMONE-INDUCIBLE TRANSMEMBRANE PROTEIN"/>
    <property type="match status" value="1"/>
</dbReference>
<keyword evidence="3 5" id="KW-1133">Transmembrane helix</keyword>
<evidence type="ECO:0000256" key="1">
    <source>
        <dbReference type="ARBA" id="ARBA00004141"/>
    </source>
</evidence>
<keyword evidence="2 5" id="KW-0812">Transmembrane</keyword>
<dbReference type="GO" id="GO:0005743">
    <property type="term" value="C:mitochondrial inner membrane"/>
    <property type="evidence" value="ECO:0007669"/>
    <property type="project" value="TreeGrafter"/>
</dbReference>
<reference evidence="7" key="1">
    <citation type="submission" date="2021-04" db="EMBL/GenBank/DDBJ databases">
        <authorList>
            <person name="Chebbi M.A.C M."/>
        </authorList>
    </citation>
    <scope>NUCLEOTIDE SEQUENCE</scope>
</reference>
<feature type="transmembrane region" description="Helical" evidence="5">
    <location>
        <begin position="222"/>
        <end position="244"/>
    </location>
</feature>
<name>A0A8J2HE49_COTCN</name>
<organism evidence="7 8">
    <name type="scientific">Cotesia congregata</name>
    <name type="common">Parasitoid wasp</name>
    <name type="synonym">Apanteles congregatus</name>
    <dbReference type="NCBI Taxonomy" id="51543"/>
    <lineage>
        <taxon>Eukaryota</taxon>
        <taxon>Metazoa</taxon>
        <taxon>Ecdysozoa</taxon>
        <taxon>Arthropoda</taxon>
        <taxon>Hexapoda</taxon>
        <taxon>Insecta</taxon>
        <taxon>Pterygota</taxon>
        <taxon>Neoptera</taxon>
        <taxon>Endopterygota</taxon>
        <taxon>Hymenoptera</taxon>
        <taxon>Apocrita</taxon>
        <taxon>Ichneumonoidea</taxon>
        <taxon>Braconidae</taxon>
        <taxon>Microgastrinae</taxon>
        <taxon>Cotesia</taxon>
    </lineage>
</organism>
<keyword evidence="6" id="KW-0732">Signal</keyword>
<evidence type="ECO:0000256" key="2">
    <source>
        <dbReference type="ARBA" id="ARBA00022692"/>
    </source>
</evidence>